<comment type="caution">
    <text evidence="2">The sequence shown here is derived from an EMBL/GenBank/DDBJ whole genome shotgun (WGS) entry which is preliminary data.</text>
</comment>
<dbReference type="Proteomes" id="UP000298663">
    <property type="component" value="Unassembled WGS sequence"/>
</dbReference>
<accession>A0A4U5N7J6</accession>
<organism evidence="2 3">
    <name type="scientific">Steinernema carpocapsae</name>
    <name type="common">Entomopathogenic nematode</name>
    <dbReference type="NCBI Taxonomy" id="34508"/>
    <lineage>
        <taxon>Eukaryota</taxon>
        <taxon>Metazoa</taxon>
        <taxon>Ecdysozoa</taxon>
        <taxon>Nematoda</taxon>
        <taxon>Chromadorea</taxon>
        <taxon>Rhabditida</taxon>
        <taxon>Tylenchina</taxon>
        <taxon>Panagrolaimomorpha</taxon>
        <taxon>Strongyloidoidea</taxon>
        <taxon>Steinernematidae</taxon>
        <taxon>Steinernema</taxon>
    </lineage>
</organism>
<feature type="region of interest" description="Disordered" evidence="1">
    <location>
        <begin position="117"/>
        <end position="151"/>
    </location>
</feature>
<feature type="region of interest" description="Disordered" evidence="1">
    <location>
        <begin position="280"/>
        <end position="309"/>
    </location>
</feature>
<keyword evidence="3" id="KW-1185">Reference proteome</keyword>
<evidence type="ECO:0000256" key="1">
    <source>
        <dbReference type="SAM" id="MobiDB-lite"/>
    </source>
</evidence>
<protein>
    <submittedName>
        <fullName evidence="2">Uncharacterized protein</fullName>
    </submittedName>
</protein>
<evidence type="ECO:0000313" key="3">
    <source>
        <dbReference type="Proteomes" id="UP000298663"/>
    </source>
</evidence>
<reference evidence="2 3" key="1">
    <citation type="journal article" date="2015" name="Genome Biol.">
        <title>Comparative genomics of Steinernema reveals deeply conserved gene regulatory networks.</title>
        <authorList>
            <person name="Dillman A.R."/>
            <person name="Macchietto M."/>
            <person name="Porter C.F."/>
            <person name="Rogers A."/>
            <person name="Williams B."/>
            <person name="Antoshechkin I."/>
            <person name="Lee M.M."/>
            <person name="Goodwin Z."/>
            <person name="Lu X."/>
            <person name="Lewis E.E."/>
            <person name="Goodrich-Blair H."/>
            <person name="Stock S.P."/>
            <person name="Adams B.J."/>
            <person name="Sternberg P.W."/>
            <person name="Mortazavi A."/>
        </authorList>
    </citation>
    <scope>NUCLEOTIDE SEQUENCE [LARGE SCALE GENOMIC DNA]</scope>
    <source>
        <strain evidence="2 3">ALL</strain>
    </source>
</reference>
<dbReference type="OrthoDB" id="10663822at2759"/>
<feature type="region of interest" description="Disordered" evidence="1">
    <location>
        <begin position="1"/>
        <end position="26"/>
    </location>
</feature>
<gene>
    <name evidence="2" type="ORF">L596_019051</name>
</gene>
<dbReference type="EMBL" id="AZBU02000005">
    <property type="protein sequence ID" value="TKR78203.1"/>
    <property type="molecule type" value="Genomic_DNA"/>
</dbReference>
<dbReference type="AlphaFoldDB" id="A0A4U5N7J6"/>
<reference evidence="2 3" key="2">
    <citation type="journal article" date="2019" name="G3 (Bethesda)">
        <title>Hybrid Assembly of the Genome of the Entomopathogenic Nematode Steinernema carpocapsae Identifies the X-Chromosome.</title>
        <authorList>
            <person name="Serra L."/>
            <person name="Macchietto M."/>
            <person name="Macias-Munoz A."/>
            <person name="McGill C.J."/>
            <person name="Rodriguez I.M."/>
            <person name="Rodriguez B."/>
            <person name="Murad R."/>
            <person name="Mortazavi A."/>
        </authorList>
    </citation>
    <scope>NUCLEOTIDE SEQUENCE [LARGE SCALE GENOMIC DNA]</scope>
    <source>
        <strain evidence="2 3">ALL</strain>
    </source>
</reference>
<sequence length="491" mass="56692">MPSRSPRESDATEEDTTAHYEQLEREVENMVNGGIREGPGDFTRWAEREEAIHSKLVDTLRVGFRTSRKSTVRVQAENLSRRRPWRAAKGAASSTSETLNACPREVLHSVEILQERKSGDGKNEEISARPAINPLKKSRPPVAAQRQQKPLSPLKEEAIHPLTDQLRALIQHLDIEQVALRKRQEEYFYKMQKELERERMRLKEDRRANEIAFKKREKELKERQQRVDNDESDKLKILKAKLKLEIDLKNEKSVEIYKLQEKIATLEGVVKAKSSKSLFRNRAENEEHEKEKIATRPFSSTTETATPCELPTLGDELDTGCRCWREKDEYGVTRRWMHEGGCLSVAWNNTQNDLLLELVSPEKVKLTFADNGTLYLVRPDSCGLMVQRNNEYIFGKYSVGRGGQIRKCSIDNNENIERYAKDPNGDSIGWGTHDVKFRHFDNGSCKVKISGQDDGYPFMEFVFLADERTIVLRHVNVHTGEKMHCWKHSFV</sequence>
<feature type="compositionally biased region" description="Basic and acidic residues" evidence="1">
    <location>
        <begin position="117"/>
        <end position="127"/>
    </location>
</feature>
<proteinExistence type="predicted"/>
<evidence type="ECO:0000313" key="2">
    <source>
        <dbReference type="EMBL" id="TKR78203.1"/>
    </source>
</evidence>
<feature type="compositionally biased region" description="Basic and acidic residues" evidence="1">
    <location>
        <begin position="281"/>
        <end position="294"/>
    </location>
</feature>
<name>A0A4U5N7J6_STECR</name>